<feature type="transmembrane region" description="Helical" evidence="1">
    <location>
        <begin position="9"/>
        <end position="26"/>
    </location>
</feature>
<keyword evidence="1" id="KW-0472">Membrane</keyword>
<evidence type="ECO:0000313" key="2">
    <source>
        <dbReference type="EMBL" id="SUZ80415.1"/>
    </source>
</evidence>
<evidence type="ECO:0008006" key="3">
    <source>
        <dbReference type="Google" id="ProtNLM"/>
    </source>
</evidence>
<dbReference type="EMBL" id="UINC01001427">
    <property type="protein sequence ID" value="SUZ80415.1"/>
    <property type="molecule type" value="Genomic_DNA"/>
</dbReference>
<protein>
    <recommendedName>
        <fullName evidence="3">DUF2065 domain-containing protein</fullName>
    </recommendedName>
</protein>
<reference evidence="2" key="1">
    <citation type="submission" date="2018-05" db="EMBL/GenBank/DDBJ databases">
        <authorList>
            <person name="Lanie J.A."/>
            <person name="Ng W.-L."/>
            <person name="Kazmierczak K.M."/>
            <person name="Andrzejewski T.M."/>
            <person name="Davidsen T.M."/>
            <person name="Wayne K.J."/>
            <person name="Tettelin H."/>
            <person name="Glass J.I."/>
            <person name="Rusch D."/>
            <person name="Podicherti R."/>
            <person name="Tsui H.-C.T."/>
            <person name="Winkler M.E."/>
        </authorList>
    </citation>
    <scope>NUCLEOTIDE SEQUENCE</scope>
</reference>
<feature type="transmembrane region" description="Helical" evidence="1">
    <location>
        <begin position="46"/>
        <end position="64"/>
    </location>
</feature>
<name>A0A381QM41_9ZZZZ</name>
<sequence length="66" mass="7594">MINIMWQDIFTAISLYLILEGMIPFINPNGFRSFVTRMSGFSDNNLRMIGFISMIIGLVLLFFVRG</sequence>
<gene>
    <name evidence="2" type="ORF">METZ01_LOCUS33269</name>
</gene>
<dbReference type="PANTHER" id="PTHR38602">
    <property type="entry name" value="INNER MEMBRANE PROTEIN-RELATED"/>
    <property type="match status" value="1"/>
</dbReference>
<organism evidence="2">
    <name type="scientific">marine metagenome</name>
    <dbReference type="NCBI Taxonomy" id="408172"/>
    <lineage>
        <taxon>unclassified sequences</taxon>
        <taxon>metagenomes</taxon>
        <taxon>ecological metagenomes</taxon>
    </lineage>
</organism>
<dbReference type="Pfam" id="PF09838">
    <property type="entry name" value="DUF2065"/>
    <property type="match status" value="1"/>
</dbReference>
<dbReference type="AlphaFoldDB" id="A0A381QM41"/>
<dbReference type="PANTHER" id="PTHR38602:SF1">
    <property type="entry name" value="INNER MEMBRANE PROTEIN"/>
    <property type="match status" value="1"/>
</dbReference>
<evidence type="ECO:0000256" key="1">
    <source>
        <dbReference type="SAM" id="Phobius"/>
    </source>
</evidence>
<proteinExistence type="predicted"/>
<keyword evidence="1" id="KW-1133">Transmembrane helix</keyword>
<keyword evidence="1" id="KW-0812">Transmembrane</keyword>
<accession>A0A381QM41</accession>
<dbReference type="InterPro" id="IPR019201">
    <property type="entry name" value="DUF2065"/>
</dbReference>